<accession>A0A7V7QL43</accession>
<dbReference type="RefSeq" id="WP_151146049.1">
    <property type="nucleotide sequence ID" value="NZ_WAGX01000005.1"/>
</dbReference>
<keyword evidence="2" id="KW-1185">Reference proteome</keyword>
<dbReference type="EMBL" id="WAGX01000005">
    <property type="protein sequence ID" value="KAB1438501.1"/>
    <property type="molecule type" value="Genomic_DNA"/>
</dbReference>
<organism evidence="1 2">
    <name type="scientific">Candidatus Galacturonatibacter soehngenii</name>
    <dbReference type="NCBI Taxonomy" id="2307010"/>
    <lineage>
        <taxon>Bacteria</taxon>
        <taxon>Bacillati</taxon>
        <taxon>Bacillota</taxon>
        <taxon>Clostridia</taxon>
        <taxon>Lachnospirales</taxon>
        <taxon>Lachnospiraceae</taxon>
        <taxon>Candidatus Galacturonatibacter</taxon>
    </lineage>
</organism>
<sequence>MQFLSKESLECILPNYKNLFFTIGNIREEAKKNSISQEAYEHFPYSNVISILGERGSGKTTVFSSLREILRNSSNGVEEFTKDVELQKFIYEKDLHLKIIVPEMIEEGTDLLGIILLNIYDILKKRKDEIDLFYKKSEEKSRQRGYESCIFTDKNEIDELWDKVFSTYLMRKEGFSEIAKENYSTMSEYANERQKSLLSEIELNQGIHKLFSKLSEVFSNENEKSLIYIYIDDADINQERCAEVINTILRYLKHQSVVILISGDIKKLEKEMLFFELKNESMSKTNFERVFDSLEKNKEEYVYELLKKVLPYSNRFYLENLSNEQKRKLKYPKKDDGNTFDDILKKAFFSGREDEYSLQMIDSVFGIFDYKPRGIISIWDFIEKSFSNQSERKVHIYNALVSNIINTNELLKEQEETIINCIVFRNVLGKVALEVKYELFINYITSKLNVYFSQNVNEEIEDKMRLQKALIEIVHLFYFCEQIVGGRENLSGNYYSDMLNNIIGVSQEKRVYFNTMNATNVIAFYSQLVNVLEIRQQEEIFNNSTYFESYKQVIDRLTKRRKINLRGDYEWYINFNNTKNNYNNGYGKCIEQIINLTTGLEFDQQLLNVERTIQELNSNYNEGPNRNTFINRDDNKIEEALKEIRNALLAKRVWESSKESFMVSTDQFEDFNEKKMWGEVDNQQFVMTSILSREILDDLKYYVSISEYTFLANFRYDLQGKSSKDMIKMLITLKKYAMEKSRKYYYYDKATCTNIKNRVSNNAIKFSVQSNLRNYIESIIENLEHKSNNLSELLEIIKKSSPTKSNEENIFEVYSNNRAHLFFENRHEIENSGLIYYYDEECNDKTGWYSRRRNLYLKLFELLSLTFIQIRCDELLQNYFFLNQNELFNLHNQEDIHFNCDYLDIGNSYYSWYVNNNIMNIKENVQMKIAGIKSKLLNNVEHYTVINISMSSLNSLIKIINDSDFYQEIIVIKKELEANQKIKKKDWEIFDNKFKYYIESLRNQRGMEYYLSSLEVIRNELFKEDEVIYTAQLVSDIIKTEETKIYQAEYEALILIMKDILYSPNDRR</sequence>
<proteinExistence type="predicted"/>
<name>A0A7V7QL43_9FIRM</name>
<evidence type="ECO:0000313" key="2">
    <source>
        <dbReference type="Proteomes" id="UP000461768"/>
    </source>
</evidence>
<reference evidence="1 2" key="2">
    <citation type="submission" date="2020-02" db="EMBL/GenBank/DDBJ databases">
        <title>Candidatus Galacturonibacter soehngenii shows hetero-acetogenic catabolism of galacturonic acid but lacks a canonical carbon monoxide dehydrogenase/acetyl-CoA synthase complex.</title>
        <authorList>
            <person name="Diender M."/>
            <person name="Stouten G.R."/>
            <person name="Petersen J.F."/>
            <person name="Nielsen P.H."/>
            <person name="Dueholm M.S."/>
            <person name="Pronk J.T."/>
            <person name="Van Loosdrecht M.C.M."/>
        </authorList>
    </citation>
    <scope>NUCLEOTIDE SEQUENCE [LARGE SCALE GENOMIC DNA]</scope>
    <source>
        <strain evidence="1">GalUA</strain>
    </source>
</reference>
<evidence type="ECO:0000313" key="1">
    <source>
        <dbReference type="EMBL" id="KAB1438501.1"/>
    </source>
</evidence>
<dbReference type="AlphaFoldDB" id="A0A7V7QL43"/>
<dbReference type="OrthoDB" id="2016777at2"/>
<gene>
    <name evidence="1" type="ORF">F7O84_13255</name>
</gene>
<dbReference type="Proteomes" id="UP000461768">
    <property type="component" value="Unassembled WGS sequence"/>
</dbReference>
<protein>
    <submittedName>
        <fullName evidence="1">Uncharacterized protein</fullName>
    </submittedName>
</protein>
<reference evidence="1 2" key="1">
    <citation type="submission" date="2019-09" db="EMBL/GenBank/DDBJ databases">
        <authorList>
            <person name="Valk L.C."/>
        </authorList>
    </citation>
    <scope>NUCLEOTIDE SEQUENCE [LARGE SCALE GENOMIC DNA]</scope>
    <source>
        <strain evidence="1">GalUA</strain>
    </source>
</reference>
<dbReference type="SUPFAM" id="SSF52540">
    <property type="entry name" value="P-loop containing nucleoside triphosphate hydrolases"/>
    <property type="match status" value="1"/>
</dbReference>
<comment type="caution">
    <text evidence="1">The sequence shown here is derived from an EMBL/GenBank/DDBJ whole genome shotgun (WGS) entry which is preliminary data.</text>
</comment>
<dbReference type="InterPro" id="IPR027417">
    <property type="entry name" value="P-loop_NTPase"/>
</dbReference>